<feature type="domain" description="MIF4G" evidence="3">
    <location>
        <begin position="335"/>
        <end position="526"/>
    </location>
</feature>
<dbReference type="Gene3D" id="1.25.40.180">
    <property type="match status" value="3"/>
</dbReference>
<keyword evidence="1" id="KW-0175">Coiled coil</keyword>
<dbReference type="Pfam" id="PF02854">
    <property type="entry name" value="MIF4G"/>
    <property type="match status" value="2"/>
</dbReference>
<dbReference type="RefSeq" id="XP_002675400.1">
    <property type="nucleotide sequence ID" value="XM_002675354.1"/>
</dbReference>
<evidence type="ECO:0000313" key="5">
    <source>
        <dbReference type="Proteomes" id="UP000006671"/>
    </source>
</evidence>
<organism evidence="5">
    <name type="scientific">Naegleria gruberi</name>
    <name type="common">Amoeba</name>
    <dbReference type="NCBI Taxonomy" id="5762"/>
    <lineage>
        <taxon>Eukaryota</taxon>
        <taxon>Discoba</taxon>
        <taxon>Heterolobosea</taxon>
        <taxon>Tetramitia</taxon>
        <taxon>Eutetramitia</taxon>
        <taxon>Vahlkampfiidae</taxon>
        <taxon>Naegleria</taxon>
    </lineage>
</organism>
<feature type="domain" description="MIF4G" evidence="3">
    <location>
        <begin position="34"/>
        <end position="291"/>
    </location>
</feature>
<feature type="compositionally biased region" description="Basic residues" evidence="2">
    <location>
        <begin position="895"/>
        <end position="907"/>
    </location>
</feature>
<feature type="region of interest" description="Disordered" evidence="2">
    <location>
        <begin position="1"/>
        <end position="20"/>
    </location>
</feature>
<dbReference type="GeneID" id="8852207"/>
<dbReference type="AlphaFoldDB" id="D2VKB1"/>
<sequence length="973" mass="112698">MNEEKKAELRAKNEQALKGKRPDASFFKSLDASIKKNSAFVKKIKSLHELTPDQKVSIVPDIQKLNLRRFISEIVQGFLEMPLKLEDVDIIVEIASSLHQLYAEFSESFVTSLVKSCKDSDKKEPNLPRLHVVLLIITKLFITRMHDNFTIVGTVLKGFITINKKTSQSSILMPFLTEFQHDFLIGKSYDATKCFITEPEHKLINEQFLSFFETLCERLRSKQKEINEDEQAATTNIDDGNTENLDKEKKKLKQWKKQYDLAKEAADILQSKIPSDIEDALLKVEDLSAKKEQQDKKDILTDNIDKFVNERTRQFYEEIPDINTLINDKNELENIVSMEDLLDKLPKRPPIDKLATTLAIKYLNQKGNRTKLVKKMFSVNRTSLELLPYYSRLIAILNPLFKDVGKSLVQSLEEEFNKLFEEQDQIKIETKVKNIRFLGELILFKICPEETGIEFLKKCLSQFHHHNIDVACHFLEVCGRYLYAQSTSHLLMVELISKMMRIKDIKVLDVKYNTMIDSAYYNTVVNVDQEVEKPRTVFGEDDELTQYVLHLLLSELNKYNINTVLKQLRKLPYDDFDRIKNIIKSILSHIRECAFGTIHLMASVLGGLSRYHEEIGVVIIDLLLEEIRYSLQQEYIDNIELGINQNAEYIPSRLRSEQKRIIDIKFLGEFYNYQLLDINVIMDVLYTLILYPTPLLPHKQDTFRLRLVCTLLDTCGPYFETSADRKKLDRFLLYLQRYVLSKQYRLPVDMENMLADTLDTVRPKLKWPKNLKEVVDKIDYIEQKKPIPLPGQSKSNDPLSLWPINDHEDELSATAAAEEEDVVQDETEDSQNNSKSSTHKDDDGGELDKELMEMINQSINERKYLTNNNIVKMGTLISKPQEMMTQAITPKIIHHQQPAHHHHHQQHIQHTQHAQHAQHDSTNTSSSSPPPPMAQKITILSKQGRTNKAQEVFVAANVTKLLRKDSNNNNTTQ</sequence>
<proteinExistence type="predicted"/>
<dbReference type="InParanoid" id="D2VKB1"/>
<feature type="coiled-coil region" evidence="1">
    <location>
        <begin position="245"/>
        <end position="310"/>
    </location>
</feature>
<dbReference type="InterPro" id="IPR039762">
    <property type="entry name" value="Nmd2/UPF2"/>
</dbReference>
<feature type="region of interest" description="Disordered" evidence="2">
    <location>
        <begin position="895"/>
        <end position="935"/>
    </location>
</feature>
<dbReference type="FunCoup" id="D2VKB1">
    <property type="interactions" value="600"/>
</dbReference>
<dbReference type="GO" id="GO:0000184">
    <property type="term" value="P:nuclear-transcribed mRNA catabolic process, nonsense-mediated decay"/>
    <property type="evidence" value="ECO:0007669"/>
    <property type="project" value="InterPro"/>
</dbReference>
<accession>D2VKB1</accession>
<protein>
    <submittedName>
        <fullName evidence="4">Predicted protein</fullName>
    </submittedName>
</protein>
<dbReference type="GO" id="GO:0005737">
    <property type="term" value="C:cytoplasm"/>
    <property type="evidence" value="ECO:0007669"/>
    <property type="project" value="TreeGrafter"/>
</dbReference>
<evidence type="ECO:0000259" key="3">
    <source>
        <dbReference type="SMART" id="SM00543"/>
    </source>
</evidence>
<dbReference type="GO" id="GO:0003723">
    <property type="term" value="F:RNA binding"/>
    <property type="evidence" value="ECO:0007669"/>
    <property type="project" value="InterPro"/>
</dbReference>
<dbReference type="InterPro" id="IPR003890">
    <property type="entry name" value="MIF4G-like_typ-3"/>
</dbReference>
<feature type="domain" description="MIF4G" evidence="3">
    <location>
        <begin position="546"/>
        <end position="764"/>
    </location>
</feature>
<name>D2VKB1_NAEGR</name>
<dbReference type="PANTHER" id="PTHR12839:SF7">
    <property type="entry name" value="REGULATOR OF NONSENSE TRANSCRIPTS 2"/>
    <property type="match status" value="1"/>
</dbReference>
<dbReference type="eggNOG" id="KOG2051">
    <property type="taxonomic scope" value="Eukaryota"/>
</dbReference>
<dbReference type="GO" id="GO:0035145">
    <property type="term" value="C:exon-exon junction complex"/>
    <property type="evidence" value="ECO:0007669"/>
    <property type="project" value="TreeGrafter"/>
</dbReference>
<keyword evidence="5" id="KW-1185">Reference proteome</keyword>
<feature type="compositionally biased region" description="Acidic residues" evidence="2">
    <location>
        <begin position="817"/>
        <end position="829"/>
    </location>
</feature>
<feature type="region of interest" description="Disordered" evidence="2">
    <location>
        <begin position="817"/>
        <end position="845"/>
    </location>
</feature>
<dbReference type="OrthoDB" id="27832at2759"/>
<dbReference type="PANTHER" id="PTHR12839">
    <property type="entry name" value="NONSENSE-MEDIATED MRNA DECAY PROTEIN 2 UP-FRAMESHIFT SUPPRESSOR 2"/>
    <property type="match status" value="1"/>
</dbReference>
<dbReference type="Proteomes" id="UP000006671">
    <property type="component" value="Unassembled WGS sequence"/>
</dbReference>
<dbReference type="KEGG" id="ngr:NAEGRDRAFT_69331"/>
<dbReference type="SMART" id="SM00543">
    <property type="entry name" value="MIF4G"/>
    <property type="match status" value="3"/>
</dbReference>
<evidence type="ECO:0000256" key="1">
    <source>
        <dbReference type="SAM" id="Coils"/>
    </source>
</evidence>
<evidence type="ECO:0000313" key="4">
    <source>
        <dbReference type="EMBL" id="EFC42656.1"/>
    </source>
</evidence>
<dbReference type="STRING" id="5762.D2VKB1"/>
<reference evidence="4 5" key="1">
    <citation type="journal article" date="2010" name="Cell">
        <title>The genome of Naegleria gruberi illuminates early eukaryotic versatility.</title>
        <authorList>
            <person name="Fritz-Laylin L.K."/>
            <person name="Prochnik S.E."/>
            <person name="Ginger M.L."/>
            <person name="Dacks J.B."/>
            <person name="Carpenter M.L."/>
            <person name="Field M.C."/>
            <person name="Kuo A."/>
            <person name="Paredez A."/>
            <person name="Chapman J."/>
            <person name="Pham J."/>
            <person name="Shu S."/>
            <person name="Neupane R."/>
            <person name="Cipriano M."/>
            <person name="Mancuso J."/>
            <person name="Tu H."/>
            <person name="Salamov A."/>
            <person name="Lindquist E."/>
            <person name="Shapiro H."/>
            <person name="Lucas S."/>
            <person name="Grigoriev I.V."/>
            <person name="Cande W.Z."/>
            <person name="Fulton C."/>
            <person name="Rokhsar D.S."/>
            <person name="Dawson S.C."/>
        </authorList>
    </citation>
    <scope>NUCLEOTIDE SEQUENCE [LARGE SCALE GENOMIC DNA]</scope>
    <source>
        <strain evidence="4 5">NEG-M</strain>
    </source>
</reference>
<dbReference type="SUPFAM" id="SSF48371">
    <property type="entry name" value="ARM repeat"/>
    <property type="match status" value="2"/>
</dbReference>
<dbReference type="InterPro" id="IPR016024">
    <property type="entry name" value="ARM-type_fold"/>
</dbReference>
<gene>
    <name evidence="4" type="ORF">NAEGRDRAFT_69331</name>
</gene>
<evidence type="ECO:0000256" key="2">
    <source>
        <dbReference type="SAM" id="MobiDB-lite"/>
    </source>
</evidence>
<dbReference type="EMBL" id="GG738878">
    <property type="protein sequence ID" value="EFC42656.1"/>
    <property type="molecule type" value="Genomic_DNA"/>
</dbReference>
<dbReference type="VEuPathDB" id="AmoebaDB:NAEGRDRAFT_69331"/>
<dbReference type="OMA" id="ESVREYH"/>